<evidence type="ECO:0000256" key="6">
    <source>
        <dbReference type="ARBA" id="ARBA00023136"/>
    </source>
</evidence>
<sequence>MRFRRQGTQSEVSVNLTPLIDVVFLLLIFFMVSTTFTRETHLAVNLPESSGIVLEKEVKQIEVIISKAGAFAVNGRNLVNANIETLKSALSQASKGDVKLPVMITADAKAAYQSVVVAMDAAGQLGFVNLIMTTKKVSEIK</sequence>
<evidence type="ECO:0000256" key="4">
    <source>
        <dbReference type="ARBA" id="ARBA00022692"/>
    </source>
</evidence>
<comment type="similarity">
    <text evidence="2 7">Belongs to the ExbD/TolR family.</text>
</comment>
<evidence type="ECO:0000256" key="8">
    <source>
        <dbReference type="SAM" id="Phobius"/>
    </source>
</evidence>
<organism evidence="9 10">
    <name type="scientific">Candidatus Endonucleibacter bathymodioli</name>
    <dbReference type="NCBI Taxonomy" id="539814"/>
    <lineage>
        <taxon>Bacteria</taxon>
        <taxon>Pseudomonadati</taxon>
        <taxon>Pseudomonadota</taxon>
        <taxon>Gammaproteobacteria</taxon>
        <taxon>Oceanospirillales</taxon>
        <taxon>Endozoicomonadaceae</taxon>
        <taxon>Candidatus Endonucleibacter</taxon>
    </lineage>
</organism>
<evidence type="ECO:0000313" key="9">
    <source>
        <dbReference type="EMBL" id="MDP0587904.1"/>
    </source>
</evidence>
<dbReference type="Pfam" id="PF02472">
    <property type="entry name" value="ExbD"/>
    <property type="match status" value="1"/>
</dbReference>
<keyword evidence="7" id="KW-0813">Transport</keyword>
<protein>
    <submittedName>
        <fullName evidence="9">Biopolymer transporter ExbD</fullName>
    </submittedName>
</protein>
<evidence type="ECO:0000256" key="1">
    <source>
        <dbReference type="ARBA" id="ARBA00004162"/>
    </source>
</evidence>
<name>A0AA90NJC6_9GAMM</name>
<proteinExistence type="inferred from homology"/>
<dbReference type="PANTHER" id="PTHR30558">
    <property type="entry name" value="EXBD MEMBRANE COMPONENT OF PMF-DRIVEN MACROMOLECULE IMPORT SYSTEM"/>
    <property type="match status" value="1"/>
</dbReference>
<reference evidence="9 10" key="1">
    <citation type="journal article" date="2023" name="bioRxiv">
        <title>An intranuclear bacterial parasite of deep-sea mussels expresses apoptosis inhibitors acquired from its host.</title>
        <authorList>
            <person name="Gonzalez Porras M.A."/>
            <person name="Assie A."/>
            <person name="Tietjen M."/>
            <person name="Violette M."/>
            <person name="Kleiner M."/>
            <person name="Gruber-Vodicka H."/>
            <person name="Dubilier N."/>
            <person name="Leisch N."/>
        </authorList>
    </citation>
    <scope>NUCLEOTIDE SEQUENCE [LARGE SCALE GENOMIC DNA]</scope>
    <source>
        <strain evidence="9">IAP13</strain>
    </source>
</reference>
<evidence type="ECO:0000256" key="2">
    <source>
        <dbReference type="ARBA" id="ARBA00005811"/>
    </source>
</evidence>
<evidence type="ECO:0000256" key="3">
    <source>
        <dbReference type="ARBA" id="ARBA00022475"/>
    </source>
</evidence>
<comment type="subcellular location">
    <subcellularLocation>
        <location evidence="1">Cell membrane</location>
        <topology evidence="1">Single-pass membrane protein</topology>
    </subcellularLocation>
    <subcellularLocation>
        <location evidence="7">Cell membrane</location>
        <topology evidence="7">Single-pass type II membrane protein</topology>
    </subcellularLocation>
</comment>
<keyword evidence="7" id="KW-0653">Protein transport</keyword>
<accession>A0AA90NJC6</accession>
<dbReference type="GO" id="GO:0022857">
    <property type="term" value="F:transmembrane transporter activity"/>
    <property type="evidence" value="ECO:0007669"/>
    <property type="project" value="InterPro"/>
</dbReference>
<dbReference type="EMBL" id="JASXSV010000001">
    <property type="protein sequence ID" value="MDP0587904.1"/>
    <property type="molecule type" value="Genomic_DNA"/>
</dbReference>
<keyword evidence="5 8" id="KW-1133">Transmembrane helix</keyword>
<dbReference type="GO" id="GO:0015031">
    <property type="term" value="P:protein transport"/>
    <property type="evidence" value="ECO:0007669"/>
    <property type="project" value="UniProtKB-KW"/>
</dbReference>
<gene>
    <name evidence="9" type="ORF">QS748_01300</name>
</gene>
<evidence type="ECO:0000256" key="5">
    <source>
        <dbReference type="ARBA" id="ARBA00022989"/>
    </source>
</evidence>
<dbReference type="InterPro" id="IPR003400">
    <property type="entry name" value="ExbD"/>
</dbReference>
<dbReference type="AlphaFoldDB" id="A0AA90NJC6"/>
<comment type="caution">
    <text evidence="9">The sequence shown here is derived from an EMBL/GenBank/DDBJ whole genome shotgun (WGS) entry which is preliminary data.</text>
</comment>
<dbReference type="PANTHER" id="PTHR30558:SF3">
    <property type="entry name" value="BIOPOLYMER TRANSPORT PROTEIN EXBD-RELATED"/>
    <property type="match status" value="1"/>
</dbReference>
<dbReference type="GO" id="GO:0005886">
    <property type="term" value="C:plasma membrane"/>
    <property type="evidence" value="ECO:0007669"/>
    <property type="project" value="UniProtKB-SubCell"/>
</dbReference>
<dbReference type="Proteomes" id="UP001178148">
    <property type="component" value="Unassembled WGS sequence"/>
</dbReference>
<evidence type="ECO:0000256" key="7">
    <source>
        <dbReference type="RuleBase" id="RU003879"/>
    </source>
</evidence>
<dbReference type="Gene3D" id="3.30.420.270">
    <property type="match status" value="1"/>
</dbReference>
<keyword evidence="10" id="KW-1185">Reference proteome</keyword>
<keyword evidence="6 8" id="KW-0472">Membrane</keyword>
<feature type="transmembrane region" description="Helical" evidence="8">
    <location>
        <begin position="12"/>
        <end position="32"/>
    </location>
</feature>
<evidence type="ECO:0000313" key="10">
    <source>
        <dbReference type="Proteomes" id="UP001178148"/>
    </source>
</evidence>
<keyword evidence="3" id="KW-1003">Cell membrane</keyword>
<keyword evidence="4 7" id="KW-0812">Transmembrane</keyword>